<dbReference type="NCBIfam" id="TIGR04057">
    <property type="entry name" value="SusC_RagA_signa"/>
    <property type="match status" value="1"/>
</dbReference>
<keyword evidence="2 8" id="KW-0813">Transport</keyword>
<name>A0A1W2C8G5_9FLAO</name>
<dbReference type="NCBIfam" id="TIGR04056">
    <property type="entry name" value="OMP_RagA_SusC"/>
    <property type="match status" value="1"/>
</dbReference>
<keyword evidence="13" id="KW-1185">Reference proteome</keyword>
<accession>A0A1W2C8G5</accession>
<dbReference type="SUPFAM" id="SSF49464">
    <property type="entry name" value="Carboxypeptidase regulatory domain-like"/>
    <property type="match status" value="1"/>
</dbReference>
<evidence type="ECO:0000256" key="1">
    <source>
        <dbReference type="ARBA" id="ARBA00004571"/>
    </source>
</evidence>
<dbReference type="GO" id="GO:0009279">
    <property type="term" value="C:cell outer membrane"/>
    <property type="evidence" value="ECO:0007669"/>
    <property type="project" value="UniProtKB-SubCell"/>
</dbReference>
<dbReference type="Gene3D" id="2.40.170.20">
    <property type="entry name" value="TonB-dependent receptor, beta-barrel domain"/>
    <property type="match status" value="1"/>
</dbReference>
<evidence type="ECO:0000259" key="11">
    <source>
        <dbReference type="Pfam" id="PF07715"/>
    </source>
</evidence>
<dbReference type="InterPro" id="IPR037066">
    <property type="entry name" value="Plug_dom_sf"/>
</dbReference>
<keyword evidence="6 8" id="KW-0472">Membrane</keyword>
<evidence type="ECO:0000256" key="5">
    <source>
        <dbReference type="ARBA" id="ARBA00023077"/>
    </source>
</evidence>
<evidence type="ECO:0000256" key="7">
    <source>
        <dbReference type="ARBA" id="ARBA00023237"/>
    </source>
</evidence>
<dbReference type="Gene3D" id="2.170.130.10">
    <property type="entry name" value="TonB-dependent receptor, plug domain"/>
    <property type="match status" value="1"/>
</dbReference>
<dbReference type="Pfam" id="PF00593">
    <property type="entry name" value="TonB_dep_Rec_b-barrel"/>
    <property type="match status" value="1"/>
</dbReference>
<dbReference type="InterPro" id="IPR000531">
    <property type="entry name" value="Beta-barrel_TonB"/>
</dbReference>
<dbReference type="AlphaFoldDB" id="A0A1W2C8G5"/>
<evidence type="ECO:0000256" key="4">
    <source>
        <dbReference type="ARBA" id="ARBA00022692"/>
    </source>
</evidence>
<dbReference type="PROSITE" id="PS00018">
    <property type="entry name" value="EF_HAND_1"/>
    <property type="match status" value="1"/>
</dbReference>
<feature type="domain" description="TonB-dependent receptor plug" evidence="11">
    <location>
        <begin position="108"/>
        <end position="223"/>
    </location>
</feature>
<keyword evidence="5 9" id="KW-0798">TonB box</keyword>
<evidence type="ECO:0000259" key="10">
    <source>
        <dbReference type="Pfam" id="PF00593"/>
    </source>
</evidence>
<dbReference type="InterPro" id="IPR008969">
    <property type="entry name" value="CarboxyPept-like_regulatory"/>
</dbReference>
<evidence type="ECO:0000313" key="12">
    <source>
        <dbReference type="EMBL" id="SMC81450.1"/>
    </source>
</evidence>
<protein>
    <submittedName>
        <fullName evidence="12">Iron complex outermembrane recepter protein</fullName>
    </submittedName>
</protein>
<dbReference type="InterPro" id="IPR012910">
    <property type="entry name" value="Plug_dom"/>
</dbReference>
<dbReference type="Pfam" id="PF07715">
    <property type="entry name" value="Plug"/>
    <property type="match status" value="1"/>
</dbReference>
<evidence type="ECO:0000256" key="8">
    <source>
        <dbReference type="PROSITE-ProRule" id="PRU01360"/>
    </source>
</evidence>
<comment type="similarity">
    <text evidence="8 9">Belongs to the TonB-dependent receptor family.</text>
</comment>
<dbReference type="SUPFAM" id="SSF56935">
    <property type="entry name" value="Porins"/>
    <property type="match status" value="1"/>
</dbReference>
<feature type="domain" description="TonB-dependent receptor-like beta-barrel" evidence="10">
    <location>
        <begin position="414"/>
        <end position="935"/>
    </location>
</feature>
<keyword evidence="3 8" id="KW-1134">Transmembrane beta strand</keyword>
<evidence type="ECO:0000256" key="9">
    <source>
        <dbReference type="RuleBase" id="RU003357"/>
    </source>
</evidence>
<dbReference type="InterPro" id="IPR036942">
    <property type="entry name" value="Beta-barrel_TonB_sf"/>
</dbReference>
<evidence type="ECO:0000256" key="2">
    <source>
        <dbReference type="ARBA" id="ARBA00022448"/>
    </source>
</evidence>
<evidence type="ECO:0000256" key="3">
    <source>
        <dbReference type="ARBA" id="ARBA00022452"/>
    </source>
</evidence>
<dbReference type="EMBL" id="FWXS01000009">
    <property type="protein sequence ID" value="SMC81450.1"/>
    <property type="molecule type" value="Genomic_DNA"/>
</dbReference>
<sequence>MVCMLVVPIWLAAQTTVNGVISEQGTGFSLSDVTVTNESTLEETFADMDGNFTIQAHKGDRLVFSLDGYDDVIVNYNNESSVNVVMRTGSTYQLDDVVVIGYGTTTHKDATGSMVAVTEKDFNQGLNTAPEQLLTGKVAGLQINTAGGAPGTGSQIRIRGGSSINASSDPLFVVDGVPMDNGTTVAGSSNPLNYINPSDIESISVLKDASATAIYGARASNGVIIITTKRGKKGKKLGINFNSTVSVSERMNQVDVLSADEFRNAVMQRGSESVQALLGNSNTNWQDEIFKTALGYDNNLGITGMITDNLPFRISLGYTNQDGILKTGNFERTTASISLTPSLFDNHLTIDINARGSYEENRFADAGAIGNAIRMDPTQSVYADSDRFGGYWEWLLNGVPNVNSNRNPLAMLMMKQDLAYVRRSVGNIKFDYKVHGFEDLTATLNLGYDYSDSNGKNLVSDSAALSYAAGGINKDYKQIRRNNLFDFYLNYNKEIPSIKSKIDVTAGYSYQSFDYDNYEINQNFRRTKENPETYYDINTRVLIGFFGRLNYTFNEKYLLTATIRRDGSSRFSKDTRWGWFPSLAAAWNVADENFLKDSKTVSNLKLRLGWGITGQENLGGNPYPYLPIYMSSTNQYAYYPMGNDNFVPILRPNIYDPYLKWEEQTTWNIGLDFGFFNNRMWGSVDFYKKITDDMLQTVAAPLPNLNNQITTNIGSMENQGVELALGGDIIRTTDLTWTLNANATYNENVVTSISGGGNQDFYTTGGISGGIGNNVQVIMVGAPAGSFYVYEQVYDQNGSPIQGAYVDRNGDGIINEEDLRAFHSGRPDWTLGLNSNLTYKNWDFGFSMRASLGNYNYNNVASDIGTYAGLIGTNGFLSNVQSDALDTGFITNEYFSDYYVQNASFLRMDYLTLGYTFHKVFGKTDIRFNGTVQNVFVITDYDGLDPEIIQTNADPRQATMGIDNNFYPRPRIFSLGVNVNF</sequence>
<dbReference type="InterPro" id="IPR023996">
    <property type="entry name" value="TonB-dep_OMP_SusC/RagA"/>
</dbReference>
<evidence type="ECO:0000313" key="13">
    <source>
        <dbReference type="Proteomes" id="UP000192393"/>
    </source>
</evidence>
<dbReference type="InterPro" id="IPR039426">
    <property type="entry name" value="TonB-dep_rcpt-like"/>
</dbReference>
<dbReference type="InterPro" id="IPR023997">
    <property type="entry name" value="TonB-dep_OMP_SusC/RagA_CS"/>
</dbReference>
<evidence type="ECO:0000256" key="6">
    <source>
        <dbReference type="ARBA" id="ARBA00023136"/>
    </source>
</evidence>
<keyword evidence="7 8" id="KW-0998">Cell outer membrane</keyword>
<proteinExistence type="inferred from homology"/>
<dbReference type="STRING" id="1434700.SAMN06296427_10998"/>
<dbReference type="Proteomes" id="UP000192393">
    <property type="component" value="Unassembled WGS sequence"/>
</dbReference>
<keyword evidence="4 8" id="KW-0812">Transmembrane</keyword>
<comment type="subcellular location">
    <subcellularLocation>
        <location evidence="1 8">Cell outer membrane</location>
        <topology evidence="1 8">Multi-pass membrane protein</topology>
    </subcellularLocation>
</comment>
<gene>
    <name evidence="12" type="ORF">SAMN06296427_10998</name>
</gene>
<organism evidence="12 13">
    <name type="scientific">Moheibacter sediminis</name>
    <dbReference type="NCBI Taxonomy" id="1434700"/>
    <lineage>
        <taxon>Bacteria</taxon>
        <taxon>Pseudomonadati</taxon>
        <taxon>Bacteroidota</taxon>
        <taxon>Flavobacteriia</taxon>
        <taxon>Flavobacteriales</taxon>
        <taxon>Weeksellaceae</taxon>
        <taxon>Moheibacter</taxon>
    </lineage>
</organism>
<dbReference type="PROSITE" id="PS52016">
    <property type="entry name" value="TONB_DEPENDENT_REC_3"/>
    <property type="match status" value="1"/>
</dbReference>
<reference evidence="12 13" key="1">
    <citation type="submission" date="2017-04" db="EMBL/GenBank/DDBJ databases">
        <authorList>
            <person name="Afonso C.L."/>
            <person name="Miller P.J."/>
            <person name="Scott M.A."/>
            <person name="Spackman E."/>
            <person name="Goraichik I."/>
            <person name="Dimitrov K.M."/>
            <person name="Suarez D.L."/>
            <person name="Swayne D.E."/>
        </authorList>
    </citation>
    <scope>NUCLEOTIDE SEQUENCE [LARGE SCALE GENOMIC DNA]</scope>
    <source>
        <strain evidence="12 13">CGMCC 1.12708</strain>
    </source>
</reference>
<dbReference type="InterPro" id="IPR018247">
    <property type="entry name" value="EF_Hand_1_Ca_BS"/>
</dbReference>